<dbReference type="InterPro" id="IPR017734">
    <property type="entry name" value="T6SS_SciN"/>
</dbReference>
<dbReference type="EMBL" id="MUBK01000017">
    <property type="protein sequence ID" value="OTA19575.1"/>
    <property type="molecule type" value="Genomic_DNA"/>
</dbReference>
<protein>
    <submittedName>
        <fullName evidence="2">Lipoprotein</fullName>
    </submittedName>
</protein>
<dbReference type="NCBIfam" id="TIGR03352">
    <property type="entry name" value="VI_chp_3"/>
    <property type="match status" value="1"/>
</dbReference>
<feature type="signal peptide" evidence="1">
    <location>
        <begin position="1"/>
        <end position="24"/>
    </location>
</feature>
<dbReference type="PANTHER" id="PTHR37625">
    <property type="entry name" value="OUTER MEMBRANE LIPOPROTEIN-RELATED"/>
    <property type="match status" value="1"/>
</dbReference>
<sequence>MCGLKGICLSLFLMVMAGCSSPPAKLPPYEIIFETASAGINDSAPLKMHIILLKSDEEFMSADFFALQDKAQNTLGDKMINEDQFFIRPSQSTHCLVEKNLPEARYIGIIAEYRQLGDKKWRISFPVPRPERPSSYQFWRSSPDELRVCVKVTNHGLILIKECDLSCTAGNEENNE</sequence>
<keyword evidence="2" id="KW-0449">Lipoprotein</keyword>
<accession>A0A1Y2SN72</accession>
<gene>
    <name evidence="2" type="ORF">Xbed_02255</name>
</gene>
<evidence type="ECO:0000256" key="1">
    <source>
        <dbReference type="SAM" id="SignalP"/>
    </source>
</evidence>
<dbReference type="Proteomes" id="UP000194204">
    <property type="component" value="Unassembled WGS sequence"/>
</dbReference>
<feature type="chain" id="PRO_5011005520" evidence="1">
    <location>
        <begin position="25"/>
        <end position="176"/>
    </location>
</feature>
<dbReference type="AlphaFoldDB" id="A0A1Y2SN72"/>
<dbReference type="OrthoDB" id="5471061at2"/>
<dbReference type="Pfam" id="PF12790">
    <property type="entry name" value="T6SS-SciN"/>
    <property type="match status" value="1"/>
</dbReference>
<proteinExistence type="predicted"/>
<comment type="caution">
    <text evidence="2">The sequence shown here is derived from an EMBL/GenBank/DDBJ whole genome shotgun (WGS) entry which is preliminary data.</text>
</comment>
<organism evidence="2 3">
    <name type="scientific">Xenorhabdus beddingii</name>
    <dbReference type="NCBI Taxonomy" id="40578"/>
    <lineage>
        <taxon>Bacteria</taxon>
        <taxon>Pseudomonadati</taxon>
        <taxon>Pseudomonadota</taxon>
        <taxon>Gammaproteobacteria</taxon>
        <taxon>Enterobacterales</taxon>
        <taxon>Morganellaceae</taxon>
        <taxon>Xenorhabdus</taxon>
    </lineage>
</organism>
<evidence type="ECO:0000313" key="2">
    <source>
        <dbReference type="EMBL" id="OTA19575.1"/>
    </source>
</evidence>
<name>A0A1Y2SN72_9GAMM</name>
<dbReference type="PROSITE" id="PS51257">
    <property type="entry name" value="PROKAR_LIPOPROTEIN"/>
    <property type="match status" value="1"/>
</dbReference>
<keyword evidence="3" id="KW-1185">Reference proteome</keyword>
<dbReference type="InterPro" id="IPR038706">
    <property type="entry name" value="Type_VI_SciN-like_sf"/>
</dbReference>
<dbReference type="STRING" id="40578.Xbed_02255"/>
<dbReference type="RefSeq" id="WP_086113005.1">
    <property type="nucleotide sequence ID" value="NZ_CAWNHF010000079.1"/>
</dbReference>
<evidence type="ECO:0000313" key="3">
    <source>
        <dbReference type="Proteomes" id="UP000194204"/>
    </source>
</evidence>
<reference evidence="2 3" key="1">
    <citation type="submission" date="2017-01" db="EMBL/GenBank/DDBJ databases">
        <title>Deconstructing symbiosis and pathogenesis requirements using a combined genomic-metabolomic approach.</title>
        <authorList>
            <person name="Tobias N.J."/>
            <person name="Wolff H."/>
            <person name="Djahanschiri B."/>
            <person name="Ebersberger I."/>
            <person name="Bode H.B."/>
        </authorList>
    </citation>
    <scope>NUCLEOTIDE SEQUENCE [LARGE SCALE GENOMIC DNA]</scope>
    <source>
        <strain evidence="2 3">DSM 4764</strain>
    </source>
</reference>
<dbReference type="PANTHER" id="PTHR37625:SF4">
    <property type="entry name" value="OUTER MEMBRANE LIPOPROTEIN"/>
    <property type="match status" value="1"/>
</dbReference>
<keyword evidence="1" id="KW-0732">Signal</keyword>
<dbReference type="Gene3D" id="2.60.40.4150">
    <property type="entry name" value="Type VI secretion system, lipoprotein SciN"/>
    <property type="match status" value="1"/>
</dbReference>